<organism evidence="10 11">
    <name type="scientific">Asterophora parasitica</name>
    <dbReference type="NCBI Taxonomy" id="117018"/>
    <lineage>
        <taxon>Eukaryota</taxon>
        <taxon>Fungi</taxon>
        <taxon>Dikarya</taxon>
        <taxon>Basidiomycota</taxon>
        <taxon>Agaricomycotina</taxon>
        <taxon>Agaricomycetes</taxon>
        <taxon>Agaricomycetidae</taxon>
        <taxon>Agaricales</taxon>
        <taxon>Tricholomatineae</taxon>
        <taxon>Lyophyllaceae</taxon>
        <taxon>Asterophora</taxon>
    </lineage>
</organism>
<evidence type="ECO:0000313" key="10">
    <source>
        <dbReference type="EMBL" id="KAG5648357.1"/>
    </source>
</evidence>
<comment type="caution">
    <text evidence="8">Lacks conserved residue(s) required for the propagation of feature annotation.</text>
</comment>
<evidence type="ECO:0000256" key="5">
    <source>
        <dbReference type="ARBA" id="ARBA00022692"/>
    </source>
</evidence>
<evidence type="ECO:0000256" key="1">
    <source>
        <dbReference type="ARBA" id="ARBA00004127"/>
    </source>
</evidence>
<dbReference type="PANTHER" id="PTHR31611">
    <property type="entry name" value="HIGH-AFFINITY NICKEL TRANSPORT PROTEIN NIC1"/>
    <property type="match status" value="1"/>
</dbReference>
<dbReference type="Proteomes" id="UP000775547">
    <property type="component" value="Unassembled WGS sequence"/>
</dbReference>
<feature type="region of interest" description="Disordered" evidence="9">
    <location>
        <begin position="114"/>
        <end position="135"/>
    </location>
</feature>
<keyword evidence="4" id="KW-0533">Nickel</keyword>
<dbReference type="GO" id="GO:0005886">
    <property type="term" value="C:plasma membrane"/>
    <property type="evidence" value="ECO:0007669"/>
    <property type="project" value="UniProtKB-SubCell"/>
</dbReference>
<evidence type="ECO:0000256" key="2">
    <source>
        <dbReference type="ARBA" id="ARBA00010892"/>
    </source>
</evidence>
<evidence type="ECO:0000256" key="7">
    <source>
        <dbReference type="ARBA" id="ARBA00023136"/>
    </source>
</evidence>
<keyword evidence="5 8" id="KW-0812">Transmembrane</keyword>
<comment type="caution">
    <text evidence="10">The sequence shown here is derived from an EMBL/GenBank/DDBJ whole genome shotgun (WGS) entry which is preliminary data.</text>
</comment>
<dbReference type="InterPro" id="IPR004688">
    <property type="entry name" value="Ni/Co_transpt"/>
</dbReference>
<dbReference type="GO" id="GO:0015099">
    <property type="term" value="F:nickel cation transmembrane transporter activity"/>
    <property type="evidence" value="ECO:0007669"/>
    <property type="project" value="UniProtKB-UniRule"/>
</dbReference>
<dbReference type="PANTHER" id="PTHR31611:SF0">
    <property type="entry name" value="HIGH-AFFINITY NICKEL TRANSPORT PROTEIN NIC1"/>
    <property type="match status" value="1"/>
</dbReference>
<evidence type="ECO:0000256" key="8">
    <source>
        <dbReference type="RuleBase" id="RU362101"/>
    </source>
</evidence>
<evidence type="ECO:0000256" key="9">
    <source>
        <dbReference type="SAM" id="MobiDB-lite"/>
    </source>
</evidence>
<dbReference type="OrthoDB" id="5197598at2759"/>
<comment type="similarity">
    <text evidence="2 8">Belongs to the NiCoT transporter (TC 2.A.52) family.</text>
</comment>
<reference evidence="10" key="1">
    <citation type="submission" date="2020-07" db="EMBL/GenBank/DDBJ databases">
        <authorList>
            <person name="Nieuwenhuis M."/>
            <person name="Van De Peppel L.J.J."/>
        </authorList>
    </citation>
    <scope>NUCLEOTIDE SEQUENCE</scope>
    <source>
        <strain evidence="10">AP01</strain>
        <tissue evidence="10">Mycelium</tissue>
    </source>
</reference>
<name>A0A9P7GJX1_9AGAR</name>
<reference evidence="10" key="2">
    <citation type="submission" date="2021-10" db="EMBL/GenBank/DDBJ databases">
        <title>Phylogenomics reveals ancestral predisposition of the termite-cultivated fungus Termitomyces towards a domesticated lifestyle.</title>
        <authorList>
            <person name="Auxier B."/>
            <person name="Grum-Grzhimaylo A."/>
            <person name="Cardenas M.E."/>
            <person name="Lodge J.D."/>
            <person name="Laessoe T."/>
            <person name="Pedersen O."/>
            <person name="Smith M.E."/>
            <person name="Kuyper T.W."/>
            <person name="Franco-Molano E.A."/>
            <person name="Baroni T.J."/>
            <person name="Aanen D.K."/>
        </authorList>
    </citation>
    <scope>NUCLEOTIDE SEQUENCE</scope>
    <source>
        <strain evidence="10">AP01</strain>
        <tissue evidence="10">Mycelium</tissue>
    </source>
</reference>
<gene>
    <name evidence="10" type="ORF">DXG03_004929</name>
</gene>
<keyword evidence="11" id="KW-1185">Reference proteome</keyword>
<accession>A0A9P7GJX1</accession>
<sequence>MEGALSTWAHGSQAFSLALVRPLATLNNTIKLKFNLRIGFDTASSIALLALSAIAKRGADGSAIPSSHVVILPLLFTAGMSLVDSLDSILMLYSYSDFPEHSLALFERIPPRAVEPNREKTADQDEKKHEGLDAATMPALPSYTDGADGAKEIPIPAPAAAAEVDRRVVRDTVVKMNVMSGLSIILTLMSILVAFRCVPLPQHALCDAFNMPTADDPSFPGF</sequence>
<evidence type="ECO:0000256" key="4">
    <source>
        <dbReference type="ARBA" id="ARBA00022596"/>
    </source>
</evidence>
<dbReference type="AlphaFoldDB" id="A0A9P7GJX1"/>
<evidence type="ECO:0000313" key="11">
    <source>
        <dbReference type="Proteomes" id="UP000775547"/>
    </source>
</evidence>
<dbReference type="InterPro" id="IPR011541">
    <property type="entry name" value="Ni/Co_transpt_high_affinity"/>
</dbReference>
<evidence type="ECO:0000256" key="3">
    <source>
        <dbReference type="ARBA" id="ARBA00022448"/>
    </source>
</evidence>
<evidence type="ECO:0000256" key="6">
    <source>
        <dbReference type="ARBA" id="ARBA00022989"/>
    </source>
</evidence>
<protein>
    <recommendedName>
        <fullName evidence="8">Nickel/cobalt efflux system</fullName>
    </recommendedName>
</protein>
<keyword evidence="3 8" id="KW-0813">Transport</keyword>
<comment type="subcellular location">
    <subcellularLocation>
        <location evidence="8">Cell membrane</location>
        <topology evidence="8">Multi-pass membrane protein</topology>
    </subcellularLocation>
    <subcellularLocation>
        <location evidence="1">Endomembrane system</location>
        <topology evidence="1">Multi-pass membrane protein</topology>
    </subcellularLocation>
</comment>
<keyword evidence="7 8" id="KW-0472">Membrane</keyword>
<dbReference type="Pfam" id="PF03824">
    <property type="entry name" value="NicO"/>
    <property type="match status" value="1"/>
</dbReference>
<feature type="transmembrane region" description="Helical" evidence="8">
    <location>
        <begin position="176"/>
        <end position="195"/>
    </location>
</feature>
<keyword evidence="6 8" id="KW-1133">Transmembrane helix</keyword>
<feature type="compositionally biased region" description="Basic and acidic residues" evidence="9">
    <location>
        <begin position="115"/>
        <end position="132"/>
    </location>
</feature>
<proteinExistence type="inferred from homology"/>
<dbReference type="GO" id="GO:0012505">
    <property type="term" value="C:endomembrane system"/>
    <property type="evidence" value="ECO:0007669"/>
    <property type="project" value="UniProtKB-SubCell"/>
</dbReference>
<dbReference type="EMBL" id="JABCKV010000003">
    <property type="protein sequence ID" value="KAG5648357.1"/>
    <property type="molecule type" value="Genomic_DNA"/>
</dbReference>